<feature type="region of interest" description="Disordered" evidence="1">
    <location>
        <begin position="307"/>
        <end position="332"/>
    </location>
</feature>
<dbReference type="AlphaFoldDB" id="A0A371DPL8"/>
<gene>
    <name evidence="2" type="ORF">OH76DRAFT_1340914</name>
</gene>
<proteinExistence type="predicted"/>
<accession>A0A371DPL8</accession>
<dbReference type="Proteomes" id="UP000256964">
    <property type="component" value="Unassembled WGS sequence"/>
</dbReference>
<reference evidence="2 3" key="1">
    <citation type="journal article" date="2018" name="Biotechnol. Biofuels">
        <title>Integrative visual omics of the white-rot fungus Polyporus brumalis exposes the biotechnological potential of its oxidative enzymes for delignifying raw plant biomass.</title>
        <authorList>
            <person name="Miyauchi S."/>
            <person name="Rancon A."/>
            <person name="Drula E."/>
            <person name="Hage H."/>
            <person name="Chaduli D."/>
            <person name="Favel A."/>
            <person name="Grisel S."/>
            <person name="Henrissat B."/>
            <person name="Herpoel-Gimbert I."/>
            <person name="Ruiz-Duenas F.J."/>
            <person name="Chevret D."/>
            <person name="Hainaut M."/>
            <person name="Lin J."/>
            <person name="Wang M."/>
            <person name="Pangilinan J."/>
            <person name="Lipzen A."/>
            <person name="Lesage-Meessen L."/>
            <person name="Navarro D."/>
            <person name="Riley R."/>
            <person name="Grigoriev I.V."/>
            <person name="Zhou S."/>
            <person name="Raouche S."/>
            <person name="Rosso M.N."/>
        </authorList>
    </citation>
    <scope>NUCLEOTIDE SEQUENCE [LARGE SCALE GENOMIC DNA]</scope>
    <source>
        <strain evidence="2 3">BRFM 1820</strain>
    </source>
</reference>
<dbReference type="EMBL" id="KZ857384">
    <property type="protein sequence ID" value="RDX54471.1"/>
    <property type="molecule type" value="Genomic_DNA"/>
</dbReference>
<evidence type="ECO:0008006" key="4">
    <source>
        <dbReference type="Google" id="ProtNLM"/>
    </source>
</evidence>
<evidence type="ECO:0000313" key="2">
    <source>
        <dbReference type="EMBL" id="RDX54471.1"/>
    </source>
</evidence>
<sequence length="332" mass="38233">MSDISNRTRLPTELLRIIILDYLTAIREEHGSKEVSRTSYKAPWYMVEPLILTSRICRRLALEGWFEVYFAHSPNDLLEVWPEVSIWTKELHCVELGKDSQILPVMQWNLMSFHRLHKLRVDFEPANPNAMLLLRFDYPRNIASQLQELELHDISWPSPMSLTVVANAFHGLRVLKMSQDLIWCDLCNICSFATFRDHPPEEIVYEKIVGLPTHYTTILKRLTRLQTVILTVGYGLGGSVSLADNNNMMWSGECDACMDVMYSSMEYCEERIARKAMDRPPSLQSVFWRFRLKDPADVVMDFEDEPELYAQPEGAAGEEADTGGMTFPSSDD</sequence>
<organism evidence="2 3">
    <name type="scientific">Lentinus brumalis</name>
    <dbReference type="NCBI Taxonomy" id="2498619"/>
    <lineage>
        <taxon>Eukaryota</taxon>
        <taxon>Fungi</taxon>
        <taxon>Dikarya</taxon>
        <taxon>Basidiomycota</taxon>
        <taxon>Agaricomycotina</taxon>
        <taxon>Agaricomycetes</taxon>
        <taxon>Polyporales</taxon>
        <taxon>Polyporaceae</taxon>
        <taxon>Lentinus</taxon>
    </lineage>
</organism>
<protein>
    <recommendedName>
        <fullName evidence="4">F-box domain-containing protein</fullName>
    </recommendedName>
</protein>
<keyword evidence="3" id="KW-1185">Reference proteome</keyword>
<name>A0A371DPL8_9APHY</name>
<dbReference type="OrthoDB" id="3167300at2759"/>
<evidence type="ECO:0000256" key="1">
    <source>
        <dbReference type="SAM" id="MobiDB-lite"/>
    </source>
</evidence>
<evidence type="ECO:0000313" key="3">
    <source>
        <dbReference type="Proteomes" id="UP000256964"/>
    </source>
</evidence>